<gene>
    <name evidence="1" type="primary">AlNc14C331G10694</name>
    <name evidence="1" type="ORF">ALNC14_120520</name>
</gene>
<reference evidence="1" key="2">
    <citation type="submission" date="2011-02" db="EMBL/GenBank/DDBJ databases">
        <authorList>
            <person name="MacLean D."/>
        </authorList>
    </citation>
    <scope>NUCLEOTIDE SEQUENCE</scope>
</reference>
<proteinExistence type="predicted"/>
<evidence type="ECO:0000313" key="1">
    <source>
        <dbReference type="EMBL" id="CCA25908.1"/>
    </source>
</evidence>
<reference evidence="1" key="1">
    <citation type="journal article" date="2011" name="PLoS Biol.">
        <title>Gene gain and loss during evolution of obligate parasitism in the white rust pathogen of Arabidopsis thaliana.</title>
        <authorList>
            <person name="Kemen E."/>
            <person name="Gardiner A."/>
            <person name="Schultz-Larsen T."/>
            <person name="Kemen A.C."/>
            <person name="Balmuth A.L."/>
            <person name="Robert-Seilaniantz A."/>
            <person name="Bailey K."/>
            <person name="Holub E."/>
            <person name="Studholme D.J."/>
            <person name="Maclean D."/>
            <person name="Jones J.D."/>
        </authorList>
    </citation>
    <scope>NUCLEOTIDE SEQUENCE</scope>
</reference>
<name>F0WWT1_9STRA</name>
<protein>
    <submittedName>
        <fullName evidence="1">AlNc14C331G10694 protein</fullName>
    </submittedName>
</protein>
<sequence>MKSIVRTLFVARDLKKFHYLRLAPHVASANIYQDFARYGHKALPKPEGLELNSSFGVRSLYHLAKGGPQDPPLM</sequence>
<dbReference type="AlphaFoldDB" id="F0WWT1"/>
<accession>F0WWT1</accession>
<dbReference type="EMBL" id="FR824376">
    <property type="protein sequence ID" value="CCA25908.1"/>
    <property type="molecule type" value="Genomic_DNA"/>
</dbReference>
<dbReference type="HOGENOM" id="CLU_2692941_0_0_1"/>
<organism evidence="1">
    <name type="scientific">Albugo laibachii Nc14</name>
    <dbReference type="NCBI Taxonomy" id="890382"/>
    <lineage>
        <taxon>Eukaryota</taxon>
        <taxon>Sar</taxon>
        <taxon>Stramenopiles</taxon>
        <taxon>Oomycota</taxon>
        <taxon>Peronosporomycetes</taxon>
        <taxon>Albuginales</taxon>
        <taxon>Albuginaceae</taxon>
        <taxon>Albugo</taxon>
    </lineage>
</organism>